<feature type="non-terminal residue" evidence="2">
    <location>
        <position position="1"/>
    </location>
</feature>
<dbReference type="PANTHER" id="PTHR32385">
    <property type="entry name" value="MANNOSYL PHOSPHORYLINOSITOL CERAMIDE SYNTHASE"/>
    <property type="match status" value="1"/>
</dbReference>
<dbReference type="Gene3D" id="3.90.550.20">
    <property type="match status" value="1"/>
</dbReference>
<dbReference type="EMBL" id="CAXAMM010042504">
    <property type="protein sequence ID" value="CAK9105264.1"/>
    <property type="molecule type" value="Genomic_DNA"/>
</dbReference>
<gene>
    <name evidence="2" type="ORF">SCF082_LOCUS49073</name>
</gene>
<name>A0ABP0RY11_9DINO</name>
<evidence type="ECO:0000256" key="1">
    <source>
        <dbReference type="ARBA" id="ARBA00022679"/>
    </source>
</evidence>
<evidence type="ECO:0000313" key="3">
    <source>
        <dbReference type="Proteomes" id="UP001642464"/>
    </source>
</evidence>
<dbReference type="InterPro" id="IPR051706">
    <property type="entry name" value="Glycosyltransferase_domain"/>
</dbReference>
<evidence type="ECO:0000313" key="2">
    <source>
        <dbReference type="EMBL" id="CAK9105264.1"/>
    </source>
</evidence>
<feature type="non-terminal residue" evidence="2">
    <location>
        <position position="291"/>
    </location>
</feature>
<organism evidence="2 3">
    <name type="scientific">Durusdinium trenchii</name>
    <dbReference type="NCBI Taxonomy" id="1381693"/>
    <lineage>
        <taxon>Eukaryota</taxon>
        <taxon>Sar</taxon>
        <taxon>Alveolata</taxon>
        <taxon>Dinophyceae</taxon>
        <taxon>Suessiales</taxon>
        <taxon>Symbiodiniaceae</taxon>
        <taxon>Durusdinium</taxon>
    </lineage>
</organism>
<accession>A0ABP0RY11</accession>
<keyword evidence="1" id="KW-0808">Transferase</keyword>
<dbReference type="InterPro" id="IPR029044">
    <property type="entry name" value="Nucleotide-diphossugar_trans"/>
</dbReference>
<protein>
    <submittedName>
        <fullName evidence="2">Subversion of eukaryotic traffic protein A (Effector protein SetA) (Subversion of eukaryotic vesicle trafficking A)</fullName>
    </submittedName>
</protein>
<dbReference type="Pfam" id="PF04488">
    <property type="entry name" value="Gly_transf_sug"/>
    <property type="match status" value="1"/>
</dbReference>
<keyword evidence="3" id="KW-1185">Reference proteome</keyword>
<dbReference type="PANTHER" id="PTHR32385:SF15">
    <property type="entry name" value="INOSITOL PHOSPHOCERAMIDE MANNOSYLTRANSFERASE 1"/>
    <property type="match status" value="1"/>
</dbReference>
<sequence>CVANSFPRPAPVVRSSSSLKQLEVTFLNMPERIALHKTPAKCTDQDDWQGDKIGRPIVAPTSLMLWRGVRVGHPHTGLLDPKKPMPEQTRFCVKAVPKILHFLWFCSAIPEHIVKRIVSFAEMNPTYKVMILVDVAPNQREVDLMNSPQVVNRPGGGIVVHYLHSYENDFRTMDILKWMDNISHNPVHKHKCAGMSDVARLETLYRYGGIYMDTDFVPDRPFADYGDTFRWPFVTHKVCGINIINSILSFDKKSGFLDFALEAYKENCLKFRNCMPEGGAGPPFLAMAILR</sequence>
<comment type="caution">
    <text evidence="2">The sequence shown here is derived from an EMBL/GenBank/DDBJ whole genome shotgun (WGS) entry which is preliminary data.</text>
</comment>
<proteinExistence type="predicted"/>
<dbReference type="Proteomes" id="UP001642464">
    <property type="component" value="Unassembled WGS sequence"/>
</dbReference>
<dbReference type="SUPFAM" id="SSF53448">
    <property type="entry name" value="Nucleotide-diphospho-sugar transferases"/>
    <property type="match status" value="1"/>
</dbReference>
<dbReference type="InterPro" id="IPR007577">
    <property type="entry name" value="GlycoTrfase_DXD_sugar-bd_CS"/>
</dbReference>
<reference evidence="2 3" key="1">
    <citation type="submission" date="2024-02" db="EMBL/GenBank/DDBJ databases">
        <authorList>
            <person name="Chen Y."/>
            <person name="Shah S."/>
            <person name="Dougan E. K."/>
            <person name="Thang M."/>
            <person name="Chan C."/>
        </authorList>
    </citation>
    <scope>NUCLEOTIDE SEQUENCE [LARGE SCALE GENOMIC DNA]</scope>
</reference>